<dbReference type="STRING" id="1045558.SAMN05216175_104110"/>
<keyword evidence="4" id="KW-1185">Reference proteome</keyword>
<dbReference type="CDD" id="cd00158">
    <property type="entry name" value="RHOD"/>
    <property type="match status" value="1"/>
</dbReference>
<dbReference type="InterPro" id="IPR036873">
    <property type="entry name" value="Rhodanese-like_dom_sf"/>
</dbReference>
<dbReference type="EMBL" id="FOOU01000004">
    <property type="protein sequence ID" value="SFG20454.1"/>
    <property type="molecule type" value="Genomic_DNA"/>
</dbReference>
<evidence type="ECO:0000313" key="4">
    <source>
        <dbReference type="Proteomes" id="UP000198623"/>
    </source>
</evidence>
<evidence type="ECO:0000259" key="2">
    <source>
        <dbReference type="PROSITE" id="PS50206"/>
    </source>
</evidence>
<evidence type="ECO:0000256" key="1">
    <source>
        <dbReference type="SAM" id="SignalP"/>
    </source>
</evidence>
<dbReference type="SUPFAM" id="SSF52821">
    <property type="entry name" value="Rhodanese/Cell cycle control phosphatase"/>
    <property type="match status" value="1"/>
</dbReference>
<dbReference type="AlphaFoldDB" id="A0A1I2PWK9"/>
<dbReference type="OrthoDB" id="9784513at2"/>
<feature type="chain" id="PRO_5011475690" evidence="1">
    <location>
        <begin position="24"/>
        <end position="215"/>
    </location>
</feature>
<dbReference type="Proteomes" id="UP000198623">
    <property type="component" value="Unassembled WGS sequence"/>
</dbReference>
<accession>A0A1I2PWK9</accession>
<dbReference type="Gene3D" id="3.40.250.10">
    <property type="entry name" value="Rhodanese-like domain"/>
    <property type="match status" value="1"/>
</dbReference>
<proteinExistence type="predicted"/>
<feature type="domain" description="Rhodanese" evidence="2">
    <location>
        <begin position="99"/>
        <end position="209"/>
    </location>
</feature>
<dbReference type="InterPro" id="IPR001763">
    <property type="entry name" value="Rhodanese-like_dom"/>
</dbReference>
<sequence length="215" mass="24375">MFIKTISSVVFAGLLMTSAIVTADEKPRVMIAPDLFSFEVMHDGEPMEVKRNQDPENRITELYATTYRGMPQPMHPFEPYDVETIGEREFVLYMMQAQNDKNIMIVDTRTIGWHERLTIPGAVSYPYTMMDVPEDRDWALDDFGVIKQSDGVYDFSGAKTLAMFCNGYWCGQTPAMVRAMLEVGYPEDKIKYYRGGMQAWTSLGLTVVGDAATVE</sequence>
<dbReference type="Pfam" id="PF00581">
    <property type="entry name" value="Rhodanese"/>
    <property type="match status" value="1"/>
</dbReference>
<dbReference type="PROSITE" id="PS50206">
    <property type="entry name" value="RHODANESE_3"/>
    <property type="match status" value="1"/>
</dbReference>
<protein>
    <submittedName>
        <fullName evidence="3">Rhodanese-like domain-containing protein</fullName>
    </submittedName>
</protein>
<name>A0A1I2PWK9_9GAMM</name>
<dbReference type="SMART" id="SM00450">
    <property type="entry name" value="RHOD"/>
    <property type="match status" value="1"/>
</dbReference>
<keyword evidence="1" id="KW-0732">Signal</keyword>
<organism evidence="3 4">
    <name type="scientific">Neptunomonas qingdaonensis</name>
    <dbReference type="NCBI Taxonomy" id="1045558"/>
    <lineage>
        <taxon>Bacteria</taxon>
        <taxon>Pseudomonadati</taxon>
        <taxon>Pseudomonadota</taxon>
        <taxon>Gammaproteobacteria</taxon>
        <taxon>Oceanospirillales</taxon>
        <taxon>Oceanospirillaceae</taxon>
        <taxon>Neptunomonas</taxon>
    </lineage>
</organism>
<dbReference type="RefSeq" id="WP_090726378.1">
    <property type="nucleotide sequence ID" value="NZ_FOOU01000004.1"/>
</dbReference>
<gene>
    <name evidence="3" type="ORF">SAMN05216175_104110</name>
</gene>
<reference evidence="4" key="1">
    <citation type="submission" date="2016-10" db="EMBL/GenBank/DDBJ databases">
        <authorList>
            <person name="Varghese N."/>
            <person name="Submissions S."/>
        </authorList>
    </citation>
    <scope>NUCLEOTIDE SEQUENCE [LARGE SCALE GENOMIC DNA]</scope>
    <source>
        <strain evidence="4">CGMCC 1.10971</strain>
    </source>
</reference>
<feature type="signal peptide" evidence="1">
    <location>
        <begin position="1"/>
        <end position="23"/>
    </location>
</feature>
<evidence type="ECO:0000313" key="3">
    <source>
        <dbReference type="EMBL" id="SFG20454.1"/>
    </source>
</evidence>